<evidence type="ECO:0000256" key="5">
    <source>
        <dbReference type="ARBA" id="ARBA00023163"/>
    </source>
</evidence>
<dbReference type="CDD" id="cd06171">
    <property type="entry name" value="Sigma70_r4"/>
    <property type="match status" value="1"/>
</dbReference>
<dbReference type="PANTHER" id="PTHR43133:SF8">
    <property type="entry name" value="RNA POLYMERASE SIGMA FACTOR HI_1459-RELATED"/>
    <property type="match status" value="1"/>
</dbReference>
<keyword evidence="4" id="KW-0238">DNA-binding</keyword>
<evidence type="ECO:0000256" key="1">
    <source>
        <dbReference type="ARBA" id="ARBA00010641"/>
    </source>
</evidence>
<evidence type="ECO:0000256" key="4">
    <source>
        <dbReference type="ARBA" id="ARBA00023125"/>
    </source>
</evidence>
<dbReference type="InterPro" id="IPR014284">
    <property type="entry name" value="RNA_pol_sigma-70_dom"/>
</dbReference>
<dbReference type="AlphaFoldDB" id="A5GCL0"/>
<dbReference type="Gene3D" id="1.10.10.10">
    <property type="entry name" value="Winged helix-like DNA-binding domain superfamily/Winged helix DNA-binding domain"/>
    <property type="match status" value="1"/>
</dbReference>
<dbReference type="Gene3D" id="1.10.1740.10">
    <property type="match status" value="1"/>
</dbReference>
<gene>
    <name evidence="8" type="ordered locus">Gura_0466</name>
</gene>
<dbReference type="Pfam" id="PF08281">
    <property type="entry name" value="Sigma70_r4_2"/>
    <property type="match status" value="1"/>
</dbReference>
<keyword evidence="3" id="KW-0731">Sigma factor</keyword>
<dbReference type="GO" id="GO:0016987">
    <property type="term" value="F:sigma factor activity"/>
    <property type="evidence" value="ECO:0007669"/>
    <property type="project" value="UniProtKB-KW"/>
</dbReference>
<dbReference type="InterPro" id="IPR007627">
    <property type="entry name" value="RNA_pol_sigma70_r2"/>
</dbReference>
<dbReference type="InterPro" id="IPR013249">
    <property type="entry name" value="RNA_pol_sigma70_r4_t2"/>
</dbReference>
<evidence type="ECO:0000259" key="6">
    <source>
        <dbReference type="Pfam" id="PF04542"/>
    </source>
</evidence>
<dbReference type="RefSeq" id="WP_011937407.1">
    <property type="nucleotide sequence ID" value="NC_009483.1"/>
</dbReference>
<dbReference type="InterPro" id="IPR013324">
    <property type="entry name" value="RNA_pol_sigma_r3/r4-like"/>
</dbReference>
<evidence type="ECO:0000313" key="8">
    <source>
        <dbReference type="EMBL" id="ABQ24682.1"/>
    </source>
</evidence>
<keyword evidence="5" id="KW-0804">Transcription</keyword>
<accession>A5GCL0</accession>
<dbReference type="Pfam" id="PF04542">
    <property type="entry name" value="Sigma70_r2"/>
    <property type="match status" value="1"/>
</dbReference>
<dbReference type="InterPro" id="IPR036388">
    <property type="entry name" value="WH-like_DNA-bd_sf"/>
</dbReference>
<evidence type="ECO:0000256" key="2">
    <source>
        <dbReference type="ARBA" id="ARBA00023015"/>
    </source>
</evidence>
<dbReference type="SUPFAM" id="SSF88946">
    <property type="entry name" value="Sigma2 domain of RNA polymerase sigma factors"/>
    <property type="match status" value="1"/>
</dbReference>
<dbReference type="GO" id="GO:0006352">
    <property type="term" value="P:DNA-templated transcription initiation"/>
    <property type="evidence" value="ECO:0007669"/>
    <property type="project" value="InterPro"/>
</dbReference>
<keyword evidence="9" id="KW-1185">Reference proteome</keyword>
<reference evidence="8 9" key="1">
    <citation type="submission" date="2007-05" db="EMBL/GenBank/DDBJ databases">
        <title>Complete sequence of Geobacter uraniireducens Rf4.</title>
        <authorList>
            <consortium name="US DOE Joint Genome Institute"/>
            <person name="Copeland A."/>
            <person name="Lucas S."/>
            <person name="Lapidus A."/>
            <person name="Barry K."/>
            <person name="Detter J.C."/>
            <person name="Glavina del Rio T."/>
            <person name="Hammon N."/>
            <person name="Israni S."/>
            <person name="Dalin E."/>
            <person name="Tice H."/>
            <person name="Pitluck S."/>
            <person name="Chertkov O."/>
            <person name="Brettin T."/>
            <person name="Bruce D."/>
            <person name="Han C."/>
            <person name="Schmutz J."/>
            <person name="Larimer F."/>
            <person name="Land M."/>
            <person name="Hauser L."/>
            <person name="Kyrpides N."/>
            <person name="Mikhailova N."/>
            <person name="Shelobolina E."/>
            <person name="Aklujkar M."/>
            <person name="Lovley D."/>
            <person name="Richardson P."/>
        </authorList>
    </citation>
    <scope>NUCLEOTIDE SEQUENCE [LARGE SCALE GENOMIC DNA]</scope>
    <source>
        <strain evidence="8 9">Rf4</strain>
    </source>
</reference>
<dbReference type="NCBIfam" id="TIGR02937">
    <property type="entry name" value="sigma70-ECF"/>
    <property type="match status" value="1"/>
</dbReference>
<name>A5GCL0_GEOUR</name>
<dbReference type="InterPro" id="IPR013325">
    <property type="entry name" value="RNA_pol_sigma_r2"/>
</dbReference>
<evidence type="ECO:0000313" key="9">
    <source>
        <dbReference type="Proteomes" id="UP000006695"/>
    </source>
</evidence>
<sequence>MKNFDTVYREFQPKIHRYISHLSGGSDALDLTQAVFLKVSQSLANFRGESSLATWIYRIATNTAHDHALSSGTKQRINELPFDDTASVDDIPDLDSPGADREYIRHEMNACIRGIVDQLPEDYRAALILSEFDEFTNQEIAEILAVSIDTVKIRLHRARTRLREAMTCQCDLYRDERNELMCDRKAGQ</sequence>
<dbReference type="SUPFAM" id="SSF88659">
    <property type="entry name" value="Sigma3 and sigma4 domains of RNA polymerase sigma factors"/>
    <property type="match status" value="1"/>
</dbReference>
<dbReference type="Proteomes" id="UP000006695">
    <property type="component" value="Chromosome"/>
</dbReference>
<evidence type="ECO:0000259" key="7">
    <source>
        <dbReference type="Pfam" id="PF08281"/>
    </source>
</evidence>
<dbReference type="STRING" id="351605.Gura_0466"/>
<protein>
    <submittedName>
        <fullName evidence="8">RNA polymerase, sigma subunit, SigZ</fullName>
    </submittedName>
</protein>
<dbReference type="KEGG" id="gur:Gura_0466"/>
<dbReference type="HOGENOM" id="CLU_047691_3_4_7"/>
<dbReference type="InterPro" id="IPR039425">
    <property type="entry name" value="RNA_pol_sigma-70-like"/>
</dbReference>
<dbReference type="PANTHER" id="PTHR43133">
    <property type="entry name" value="RNA POLYMERASE ECF-TYPE SIGMA FACTO"/>
    <property type="match status" value="1"/>
</dbReference>
<dbReference type="GO" id="GO:0003677">
    <property type="term" value="F:DNA binding"/>
    <property type="evidence" value="ECO:0007669"/>
    <property type="project" value="UniProtKB-KW"/>
</dbReference>
<dbReference type="OrthoDB" id="8684701at2"/>
<keyword evidence="2" id="KW-0805">Transcription regulation</keyword>
<evidence type="ECO:0000256" key="3">
    <source>
        <dbReference type="ARBA" id="ARBA00023082"/>
    </source>
</evidence>
<organism evidence="8 9">
    <name type="scientific">Geotalea uraniireducens (strain Rf4)</name>
    <name type="common">Geobacter uraniireducens</name>
    <dbReference type="NCBI Taxonomy" id="351605"/>
    <lineage>
        <taxon>Bacteria</taxon>
        <taxon>Pseudomonadati</taxon>
        <taxon>Thermodesulfobacteriota</taxon>
        <taxon>Desulfuromonadia</taxon>
        <taxon>Geobacterales</taxon>
        <taxon>Geobacteraceae</taxon>
        <taxon>Geotalea</taxon>
    </lineage>
</organism>
<feature type="domain" description="RNA polymerase sigma-70 region 2" evidence="6">
    <location>
        <begin position="8"/>
        <end position="68"/>
    </location>
</feature>
<proteinExistence type="inferred from homology"/>
<feature type="domain" description="RNA polymerase sigma factor 70 region 4 type 2" evidence="7">
    <location>
        <begin position="111"/>
        <end position="162"/>
    </location>
</feature>
<comment type="similarity">
    <text evidence="1">Belongs to the sigma-70 factor family. ECF subfamily.</text>
</comment>
<dbReference type="EMBL" id="CP000698">
    <property type="protein sequence ID" value="ABQ24682.1"/>
    <property type="molecule type" value="Genomic_DNA"/>
</dbReference>